<keyword evidence="1" id="KW-0472">Membrane</keyword>
<protein>
    <submittedName>
        <fullName evidence="2">Uncharacterized protein</fullName>
    </submittedName>
</protein>
<feature type="transmembrane region" description="Helical" evidence="1">
    <location>
        <begin position="99"/>
        <end position="118"/>
    </location>
</feature>
<sequence length="412" mass="45238">MPPGDPRGVLAEALVSWLSLYGVIAALRVYWIQTTRTRLELCVMFLLECLGVLLFVRGFYWISGLPVFGITTYLVAAVIPLAILLFVEALLRRHFPLGVKLFVLAGSLLFVVLALAGRLHASPFWLPAFTFYVFAMQLVLTGAIVFRDRADLTPVEDRAAGTIAVAVALIVPFVITDLARDLGLHVVRVGSVGILMFVHATVVASEPRGNARTVLAGDLAVIGLAALWGTVQAYVIGDLRLATVERGAALFACVLLLVMIHSRVRAHRQIARGPGLVRSIAAADTRSTESFLQVLELLPIVAGYRLLRAADLEAYNFWQFPRVFRDRDAWVVTRDQLRRELRKPPAASAYHVEQLEYLLEREGMSHAALIQSEPPVLLLVHIPSPGLEQAATAQLGLIRTVAEVIERGRVHA</sequence>
<feature type="transmembrane region" description="Helical" evidence="1">
    <location>
        <begin position="182"/>
        <end position="203"/>
    </location>
</feature>
<name>A0A538UDP9_UNCEI</name>
<evidence type="ECO:0000313" key="2">
    <source>
        <dbReference type="EMBL" id="TMQ74035.1"/>
    </source>
</evidence>
<accession>A0A538UDP9</accession>
<feature type="transmembrane region" description="Helical" evidence="1">
    <location>
        <begin position="68"/>
        <end position="87"/>
    </location>
</feature>
<dbReference type="EMBL" id="VBPB01000021">
    <property type="protein sequence ID" value="TMQ74035.1"/>
    <property type="molecule type" value="Genomic_DNA"/>
</dbReference>
<proteinExistence type="predicted"/>
<evidence type="ECO:0000313" key="3">
    <source>
        <dbReference type="Proteomes" id="UP000319771"/>
    </source>
</evidence>
<feature type="transmembrane region" description="Helical" evidence="1">
    <location>
        <begin position="43"/>
        <end position="62"/>
    </location>
</feature>
<dbReference type="AlphaFoldDB" id="A0A538UDP9"/>
<reference evidence="2 3" key="1">
    <citation type="journal article" date="2019" name="Nat. Microbiol.">
        <title>Mediterranean grassland soil C-N compound turnover is dependent on rainfall and depth, and is mediated by genomically divergent microorganisms.</title>
        <authorList>
            <person name="Diamond S."/>
            <person name="Andeer P.F."/>
            <person name="Li Z."/>
            <person name="Crits-Christoph A."/>
            <person name="Burstein D."/>
            <person name="Anantharaman K."/>
            <person name="Lane K.R."/>
            <person name="Thomas B.C."/>
            <person name="Pan C."/>
            <person name="Northen T.R."/>
            <person name="Banfield J.F."/>
        </authorList>
    </citation>
    <scope>NUCLEOTIDE SEQUENCE [LARGE SCALE GENOMIC DNA]</scope>
    <source>
        <strain evidence="2">WS_11</strain>
    </source>
</reference>
<feature type="transmembrane region" description="Helical" evidence="1">
    <location>
        <begin position="158"/>
        <end position="176"/>
    </location>
</feature>
<evidence type="ECO:0000256" key="1">
    <source>
        <dbReference type="SAM" id="Phobius"/>
    </source>
</evidence>
<dbReference type="Proteomes" id="UP000319771">
    <property type="component" value="Unassembled WGS sequence"/>
</dbReference>
<comment type="caution">
    <text evidence="2">The sequence shown here is derived from an EMBL/GenBank/DDBJ whole genome shotgun (WGS) entry which is preliminary data.</text>
</comment>
<feature type="transmembrane region" description="Helical" evidence="1">
    <location>
        <begin position="124"/>
        <end position="146"/>
    </location>
</feature>
<keyword evidence="1" id="KW-0812">Transmembrane</keyword>
<feature type="transmembrane region" description="Helical" evidence="1">
    <location>
        <begin position="215"/>
        <end position="235"/>
    </location>
</feature>
<gene>
    <name evidence="2" type="ORF">E6K81_01735</name>
</gene>
<feature type="transmembrane region" description="Helical" evidence="1">
    <location>
        <begin position="14"/>
        <end position="31"/>
    </location>
</feature>
<organism evidence="2 3">
    <name type="scientific">Eiseniibacteriota bacterium</name>
    <dbReference type="NCBI Taxonomy" id="2212470"/>
    <lineage>
        <taxon>Bacteria</taxon>
        <taxon>Candidatus Eiseniibacteriota</taxon>
    </lineage>
</organism>
<feature type="transmembrane region" description="Helical" evidence="1">
    <location>
        <begin position="247"/>
        <end position="264"/>
    </location>
</feature>
<keyword evidence="1" id="KW-1133">Transmembrane helix</keyword>